<reference evidence="1 2" key="1">
    <citation type="submission" date="2022-08" db="EMBL/GenBank/DDBJ databases">
        <title>Proteogenomics of the novel Dehalobacterium formicoaceticum strain EZ94 highlights a key role of methyltransferases during anaerobic dichloromethane degradation.</title>
        <authorList>
            <person name="Wasmund K."/>
        </authorList>
    </citation>
    <scope>NUCLEOTIDE SEQUENCE [LARGE SCALE GENOMIC DNA]</scope>
    <source>
        <strain evidence="1 2">EZ94</strain>
    </source>
</reference>
<dbReference type="InterPro" id="IPR023198">
    <property type="entry name" value="PGP-like_dom2"/>
</dbReference>
<dbReference type="GO" id="GO:0016787">
    <property type="term" value="F:hydrolase activity"/>
    <property type="evidence" value="ECO:0007669"/>
    <property type="project" value="UniProtKB-KW"/>
</dbReference>
<name>A0ABT1Y6A3_9FIRM</name>
<proteinExistence type="predicted"/>
<dbReference type="NCBIfam" id="TIGR01549">
    <property type="entry name" value="HAD-SF-IA-v1"/>
    <property type="match status" value="1"/>
</dbReference>
<dbReference type="NCBIfam" id="TIGR01509">
    <property type="entry name" value="HAD-SF-IA-v3"/>
    <property type="match status" value="1"/>
</dbReference>
<dbReference type="InterPro" id="IPR041492">
    <property type="entry name" value="HAD_2"/>
</dbReference>
<evidence type="ECO:0000313" key="1">
    <source>
        <dbReference type="EMBL" id="MCR6545635.1"/>
    </source>
</evidence>
<gene>
    <name evidence="1" type="ORF">NVS47_08935</name>
</gene>
<accession>A0ABT1Y6A3</accession>
<dbReference type="InterPro" id="IPR006439">
    <property type="entry name" value="HAD-SF_hydro_IA"/>
</dbReference>
<dbReference type="InterPro" id="IPR023214">
    <property type="entry name" value="HAD_sf"/>
</dbReference>
<evidence type="ECO:0000313" key="2">
    <source>
        <dbReference type="Proteomes" id="UP001524944"/>
    </source>
</evidence>
<dbReference type="PANTHER" id="PTHR43434">
    <property type="entry name" value="PHOSPHOGLYCOLATE PHOSPHATASE"/>
    <property type="match status" value="1"/>
</dbReference>
<dbReference type="RefSeq" id="WP_089609108.1">
    <property type="nucleotide sequence ID" value="NZ_CP022121.1"/>
</dbReference>
<dbReference type="SFLD" id="SFLDG01129">
    <property type="entry name" value="C1.5:_HAD__Beta-PGM__Phosphata"/>
    <property type="match status" value="1"/>
</dbReference>
<dbReference type="Gene3D" id="1.10.150.240">
    <property type="entry name" value="Putative phosphatase, domain 2"/>
    <property type="match status" value="1"/>
</dbReference>
<dbReference type="SFLD" id="SFLDG01135">
    <property type="entry name" value="C1.5.6:_HAD__Beta-PGM__Phospha"/>
    <property type="match status" value="1"/>
</dbReference>
<dbReference type="PANTHER" id="PTHR43434:SF1">
    <property type="entry name" value="PHOSPHOGLYCOLATE PHOSPHATASE"/>
    <property type="match status" value="1"/>
</dbReference>
<dbReference type="InterPro" id="IPR050155">
    <property type="entry name" value="HAD-like_hydrolase_sf"/>
</dbReference>
<protein>
    <submittedName>
        <fullName evidence="1">HAD-IA family hydrolase</fullName>
    </submittedName>
</protein>
<comment type="caution">
    <text evidence="1">The sequence shown here is derived from an EMBL/GenBank/DDBJ whole genome shotgun (WGS) entry which is preliminary data.</text>
</comment>
<keyword evidence="1" id="KW-0378">Hydrolase</keyword>
<dbReference type="SFLD" id="SFLDS00003">
    <property type="entry name" value="Haloacid_Dehalogenase"/>
    <property type="match status" value="1"/>
</dbReference>
<dbReference type="InterPro" id="IPR036412">
    <property type="entry name" value="HAD-like_sf"/>
</dbReference>
<dbReference type="Proteomes" id="UP001524944">
    <property type="component" value="Unassembled WGS sequence"/>
</dbReference>
<dbReference type="Gene3D" id="3.40.50.1000">
    <property type="entry name" value="HAD superfamily/HAD-like"/>
    <property type="match status" value="1"/>
</dbReference>
<dbReference type="PRINTS" id="PR00413">
    <property type="entry name" value="HADHALOGNASE"/>
</dbReference>
<organism evidence="1 2">
    <name type="scientific">Dehalobacterium formicoaceticum</name>
    <dbReference type="NCBI Taxonomy" id="51515"/>
    <lineage>
        <taxon>Bacteria</taxon>
        <taxon>Bacillati</taxon>
        <taxon>Bacillota</taxon>
        <taxon>Clostridia</taxon>
        <taxon>Eubacteriales</taxon>
        <taxon>Peptococcaceae</taxon>
        <taxon>Dehalobacterium</taxon>
    </lineage>
</organism>
<sequence length="214" mass="24074">MTINTVLFDLDGTIANTLPVIKATYAKVFEEMNIPWGNDDVMKMIGLPLKEIGKVMAGAEKEDIFCTNYQKHFRSIHHHLIQLYPGIREVLIELQNNTFDLGIVTSKSKYGADLTLTATDLDNFFPLTVTVDDTSKHKPHPEPVFYALEKLQKTPQETIYVGDSPFDIMCGNKAGVTTIAVTWGMASFDELKEYHPDFFAETSDDLLKHILSLS</sequence>
<dbReference type="Pfam" id="PF13419">
    <property type="entry name" value="HAD_2"/>
    <property type="match status" value="1"/>
</dbReference>
<keyword evidence="2" id="KW-1185">Reference proteome</keyword>
<dbReference type="SUPFAM" id="SSF56784">
    <property type="entry name" value="HAD-like"/>
    <property type="match status" value="1"/>
</dbReference>
<dbReference type="EMBL" id="JANPWE010000003">
    <property type="protein sequence ID" value="MCR6545635.1"/>
    <property type="molecule type" value="Genomic_DNA"/>
</dbReference>